<dbReference type="PROSITE" id="PS51898">
    <property type="entry name" value="TYR_RECOMBINASE"/>
    <property type="match status" value="1"/>
</dbReference>
<feature type="domain" description="Tyr recombinase" evidence="5">
    <location>
        <begin position="3"/>
        <end position="191"/>
    </location>
</feature>
<dbReference type="PANTHER" id="PTHR30349">
    <property type="entry name" value="PHAGE INTEGRASE-RELATED"/>
    <property type="match status" value="1"/>
</dbReference>
<dbReference type="OrthoDB" id="67979at2"/>
<sequence>MTRQPARMLEPVDLRRLQAHVGSLRHGTRNRVMIEASFKAGLRACEIAGLTWPMVLTSSGKISDHLTITKSIAKYGSGRCIPMHTDLKKSLRSHHRYSDRQIDGPIIVSERGGHMRGQSIVNWFSEVYAELGIIGASSHSGRRTFITRSARAISKAGGSLRDVQELAGHRALTTTERYIMGDRDAQRKLISML</sequence>
<dbReference type="InterPro" id="IPR011010">
    <property type="entry name" value="DNA_brk_join_enz"/>
</dbReference>
<evidence type="ECO:0000313" key="6">
    <source>
        <dbReference type="EMBL" id="MXO89276.1"/>
    </source>
</evidence>
<dbReference type="EMBL" id="WTYX01000001">
    <property type="protein sequence ID" value="MXO89276.1"/>
    <property type="molecule type" value="Genomic_DNA"/>
</dbReference>
<evidence type="ECO:0000256" key="2">
    <source>
        <dbReference type="ARBA" id="ARBA00022908"/>
    </source>
</evidence>
<dbReference type="RefSeq" id="WP_160602694.1">
    <property type="nucleotide sequence ID" value="NZ_WTYX01000001.1"/>
</dbReference>
<dbReference type="InterPro" id="IPR013762">
    <property type="entry name" value="Integrase-like_cat_sf"/>
</dbReference>
<keyword evidence="3" id="KW-0238">DNA-binding</keyword>
<dbReference type="PANTHER" id="PTHR30349:SF41">
    <property type="entry name" value="INTEGRASE_RECOMBINASE PROTEIN MJ0367-RELATED"/>
    <property type="match status" value="1"/>
</dbReference>
<dbReference type="InterPro" id="IPR002104">
    <property type="entry name" value="Integrase_catalytic"/>
</dbReference>
<evidence type="ECO:0000259" key="5">
    <source>
        <dbReference type="PROSITE" id="PS51898"/>
    </source>
</evidence>
<comment type="similarity">
    <text evidence="1">Belongs to the 'phage' integrase family.</text>
</comment>
<organism evidence="6 7">
    <name type="scientific">Pontixanthobacter aquaemixtae</name>
    <dbReference type="NCBI Taxonomy" id="1958940"/>
    <lineage>
        <taxon>Bacteria</taxon>
        <taxon>Pseudomonadati</taxon>
        <taxon>Pseudomonadota</taxon>
        <taxon>Alphaproteobacteria</taxon>
        <taxon>Sphingomonadales</taxon>
        <taxon>Erythrobacteraceae</taxon>
        <taxon>Pontixanthobacter</taxon>
    </lineage>
</organism>
<dbReference type="SUPFAM" id="SSF56349">
    <property type="entry name" value="DNA breaking-rejoining enzymes"/>
    <property type="match status" value="1"/>
</dbReference>
<dbReference type="Gene3D" id="1.10.443.10">
    <property type="entry name" value="Intergrase catalytic core"/>
    <property type="match status" value="1"/>
</dbReference>
<proteinExistence type="inferred from homology"/>
<dbReference type="Pfam" id="PF00589">
    <property type="entry name" value="Phage_integrase"/>
    <property type="match status" value="1"/>
</dbReference>
<dbReference type="Proteomes" id="UP000442714">
    <property type="component" value="Unassembled WGS sequence"/>
</dbReference>
<evidence type="ECO:0000256" key="3">
    <source>
        <dbReference type="ARBA" id="ARBA00023125"/>
    </source>
</evidence>
<dbReference type="CDD" id="cd00397">
    <property type="entry name" value="DNA_BRE_C"/>
    <property type="match status" value="1"/>
</dbReference>
<name>A0A844ZQG5_9SPHN</name>
<accession>A0A844ZQG5</accession>
<dbReference type="GO" id="GO:0015074">
    <property type="term" value="P:DNA integration"/>
    <property type="evidence" value="ECO:0007669"/>
    <property type="project" value="UniProtKB-KW"/>
</dbReference>
<evidence type="ECO:0000256" key="4">
    <source>
        <dbReference type="ARBA" id="ARBA00023172"/>
    </source>
</evidence>
<comment type="caution">
    <text evidence="6">The sequence shown here is derived from an EMBL/GenBank/DDBJ whole genome shotgun (WGS) entry which is preliminary data.</text>
</comment>
<dbReference type="GO" id="GO:0006310">
    <property type="term" value="P:DNA recombination"/>
    <property type="evidence" value="ECO:0007669"/>
    <property type="project" value="UniProtKB-KW"/>
</dbReference>
<evidence type="ECO:0000256" key="1">
    <source>
        <dbReference type="ARBA" id="ARBA00008857"/>
    </source>
</evidence>
<keyword evidence="2" id="KW-0229">DNA integration</keyword>
<reference evidence="6 7" key="1">
    <citation type="submission" date="2019-12" db="EMBL/GenBank/DDBJ databases">
        <title>Genomic-based taxomic classification of the family Erythrobacteraceae.</title>
        <authorList>
            <person name="Xu L."/>
        </authorList>
    </citation>
    <scope>NUCLEOTIDE SEQUENCE [LARGE SCALE GENOMIC DNA]</scope>
    <source>
        <strain evidence="6 7">KCTC 52763</strain>
    </source>
</reference>
<dbReference type="AlphaFoldDB" id="A0A844ZQG5"/>
<dbReference type="GO" id="GO:0003677">
    <property type="term" value="F:DNA binding"/>
    <property type="evidence" value="ECO:0007669"/>
    <property type="project" value="UniProtKB-KW"/>
</dbReference>
<protein>
    <submittedName>
        <fullName evidence="6">Tyrosine-type recombinase/integrase</fullName>
    </submittedName>
</protein>
<gene>
    <name evidence="6" type="ORF">GRI41_00375</name>
</gene>
<dbReference type="InterPro" id="IPR050090">
    <property type="entry name" value="Tyrosine_recombinase_XerCD"/>
</dbReference>
<keyword evidence="4" id="KW-0233">DNA recombination</keyword>
<evidence type="ECO:0000313" key="7">
    <source>
        <dbReference type="Proteomes" id="UP000442714"/>
    </source>
</evidence>
<keyword evidence="7" id="KW-1185">Reference proteome</keyword>